<keyword evidence="5" id="KW-0378">Hydrolase</keyword>
<evidence type="ECO:0000256" key="2">
    <source>
        <dbReference type="ARBA" id="ARBA00022649"/>
    </source>
</evidence>
<evidence type="ECO:0000313" key="6">
    <source>
        <dbReference type="EMBL" id="AUW92565.1"/>
    </source>
</evidence>
<evidence type="ECO:0000256" key="5">
    <source>
        <dbReference type="ARBA" id="ARBA00022801"/>
    </source>
</evidence>
<dbReference type="EMBL" id="CP019454">
    <property type="protein sequence ID" value="AUW92565.1"/>
    <property type="molecule type" value="Genomic_DNA"/>
</dbReference>
<evidence type="ECO:0000256" key="4">
    <source>
        <dbReference type="ARBA" id="ARBA00022741"/>
    </source>
</evidence>
<dbReference type="InterPro" id="IPR008201">
    <property type="entry name" value="HepT-like"/>
</dbReference>
<accession>A0ABM6RMM0</accession>
<dbReference type="PANTHER" id="PTHR34139:SF1">
    <property type="entry name" value="RNASE MJ1380-RELATED"/>
    <property type="match status" value="1"/>
</dbReference>
<sequence length="118" mass="13338">MAEKNAVVYLVDMVDACEKILRYCENRTLAEFVDDTLLFDAVLRNLTVLGEAAGRFDRLWTTGYSDAPWAAITGIRHRVVHNYGHVDPEIVWDTVQEDVPAILKKLKRILSDMGSGML</sequence>
<dbReference type="InterPro" id="IPR051813">
    <property type="entry name" value="HepT_RNase_toxin"/>
</dbReference>
<organism evidence="6 7">
    <name type="scientific">Sulfobacillus thermotolerans</name>
    <dbReference type="NCBI Taxonomy" id="338644"/>
    <lineage>
        <taxon>Bacteria</taxon>
        <taxon>Bacillati</taxon>
        <taxon>Bacillota</taxon>
        <taxon>Clostridia</taxon>
        <taxon>Eubacteriales</taxon>
        <taxon>Clostridiales Family XVII. Incertae Sedis</taxon>
        <taxon>Sulfobacillus</taxon>
    </lineage>
</organism>
<keyword evidence="7" id="KW-1185">Reference proteome</keyword>
<proteinExistence type="predicted"/>
<keyword evidence="3" id="KW-0540">Nuclease</keyword>
<reference evidence="6 7" key="1">
    <citation type="journal article" date="2019" name="Sci. Rep.">
        <title>Sulfobacillus thermotolerans: new insights into resistance and metabolic capacities of acidophilic chemolithotrophs.</title>
        <authorList>
            <person name="Panyushkina A.E."/>
            <person name="Babenko V.V."/>
            <person name="Nikitina A.S."/>
            <person name="Selezneva O.V."/>
            <person name="Tsaplina I.A."/>
            <person name="Letarova M.A."/>
            <person name="Kostryukova E.S."/>
            <person name="Letarov A.V."/>
        </authorList>
    </citation>
    <scope>NUCLEOTIDE SEQUENCE [LARGE SCALE GENOMIC DNA]</scope>
    <source>
        <strain evidence="6 7">Kr1</strain>
    </source>
</reference>
<evidence type="ECO:0000256" key="1">
    <source>
        <dbReference type="ARBA" id="ARBA00022553"/>
    </source>
</evidence>
<keyword evidence="2" id="KW-1277">Toxin-antitoxin system</keyword>
<name>A0ABM6RMM0_9FIRM</name>
<evidence type="ECO:0000313" key="7">
    <source>
        <dbReference type="Proteomes" id="UP000325292"/>
    </source>
</evidence>
<gene>
    <name evidence="6" type="ORF">BXT84_00180</name>
</gene>
<dbReference type="Proteomes" id="UP000325292">
    <property type="component" value="Chromosome"/>
</dbReference>
<evidence type="ECO:0000256" key="3">
    <source>
        <dbReference type="ARBA" id="ARBA00022722"/>
    </source>
</evidence>
<dbReference type="Pfam" id="PF01934">
    <property type="entry name" value="HepT-like"/>
    <property type="match status" value="1"/>
</dbReference>
<protein>
    <recommendedName>
        <fullName evidence="8">DUF86 domain-containing protein</fullName>
    </recommendedName>
</protein>
<evidence type="ECO:0008006" key="8">
    <source>
        <dbReference type="Google" id="ProtNLM"/>
    </source>
</evidence>
<keyword evidence="4" id="KW-0547">Nucleotide-binding</keyword>
<dbReference type="PANTHER" id="PTHR34139">
    <property type="entry name" value="UPF0331 PROTEIN MJ0127"/>
    <property type="match status" value="1"/>
</dbReference>
<keyword evidence="1" id="KW-0597">Phosphoprotein</keyword>